<name>A0AAW1W2T4_RUBAR</name>
<reference evidence="1 2" key="1">
    <citation type="journal article" date="2023" name="G3 (Bethesda)">
        <title>A chromosome-length genome assembly and annotation of blackberry (Rubus argutus, cv. 'Hillquist').</title>
        <authorList>
            <person name="Bruna T."/>
            <person name="Aryal R."/>
            <person name="Dudchenko O."/>
            <person name="Sargent D.J."/>
            <person name="Mead D."/>
            <person name="Buti M."/>
            <person name="Cavallini A."/>
            <person name="Hytonen T."/>
            <person name="Andres J."/>
            <person name="Pham M."/>
            <person name="Weisz D."/>
            <person name="Mascagni F."/>
            <person name="Usai G."/>
            <person name="Natali L."/>
            <person name="Bassil N."/>
            <person name="Fernandez G.E."/>
            <person name="Lomsadze A."/>
            <person name="Armour M."/>
            <person name="Olukolu B."/>
            <person name="Poorten T."/>
            <person name="Britton C."/>
            <person name="Davik J."/>
            <person name="Ashrafi H."/>
            <person name="Aiden E.L."/>
            <person name="Borodovsky M."/>
            <person name="Worthington M."/>
        </authorList>
    </citation>
    <scope>NUCLEOTIDE SEQUENCE [LARGE SCALE GENOMIC DNA]</scope>
    <source>
        <strain evidence="1">PI 553951</strain>
    </source>
</reference>
<dbReference type="Proteomes" id="UP001457282">
    <property type="component" value="Unassembled WGS sequence"/>
</dbReference>
<sequence>MAALAHTLLGSPARCGLCRAINPKEDYKLCSWGGLAREYMPLESPFLGLVGGRMLPPLLKSPFPVTS</sequence>
<protein>
    <submittedName>
        <fullName evidence="1">Uncharacterized protein</fullName>
    </submittedName>
</protein>
<evidence type="ECO:0000313" key="2">
    <source>
        <dbReference type="Proteomes" id="UP001457282"/>
    </source>
</evidence>
<evidence type="ECO:0000313" key="1">
    <source>
        <dbReference type="EMBL" id="KAK9913045.1"/>
    </source>
</evidence>
<accession>A0AAW1W2T4</accession>
<organism evidence="1 2">
    <name type="scientific">Rubus argutus</name>
    <name type="common">Southern blackberry</name>
    <dbReference type="NCBI Taxonomy" id="59490"/>
    <lineage>
        <taxon>Eukaryota</taxon>
        <taxon>Viridiplantae</taxon>
        <taxon>Streptophyta</taxon>
        <taxon>Embryophyta</taxon>
        <taxon>Tracheophyta</taxon>
        <taxon>Spermatophyta</taxon>
        <taxon>Magnoliopsida</taxon>
        <taxon>eudicotyledons</taxon>
        <taxon>Gunneridae</taxon>
        <taxon>Pentapetalae</taxon>
        <taxon>rosids</taxon>
        <taxon>fabids</taxon>
        <taxon>Rosales</taxon>
        <taxon>Rosaceae</taxon>
        <taxon>Rosoideae</taxon>
        <taxon>Rosoideae incertae sedis</taxon>
        <taxon>Rubus</taxon>
    </lineage>
</organism>
<dbReference type="AlphaFoldDB" id="A0AAW1W2T4"/>
<comment type="caution">
    <text evidence="1">The sequence shown here is derived from an EMBL/GenBank/DDBJ whole genome shotgun (WGS) entry which is preliminary data.</text>
</comment>
<dbReference type="EMBL" id="JBEDUW010000007">
    <property type="protein sequence ID" value="KAK9913045.1"/>
    <property type="molecule type" value="Genomic_DNA"/>
</dbReference>
<keyword evidence="2" id="KW-1185">Reference proteome</keyword>
<gene>
    <name evidence="1" type="ORF">M0R45_036871</name>
</gene>
<proteinExistence type="predicted"/>